<protein>
    <recommendedName>
        <fullName evidence="4">Cilia- and flagella-associated protein 157</fullName>
    </recommendedName>
</protein>
<comment type="caution">
    <text evidence="2">The sequence shown here is derived from an EMBL/GenBank/DDBJ whole genome shotgun (WGS) entry which is preliminary data.</text>
</comment>
<proteinExistence type="predicted"/>
<dbReference type="AlphaFoldDB" id="A0A8J2SK94"/>
<name>A0A8J2SK94_9STRA</name>
<dbReference type="Proteomes" id="UP000789595">
    <property type="component" value="Unassembled WGS sequence"/>
</dbReference>
<dbReference type="EMBL" id="CAKKNE010000004">
    <property type="protein sequence ID" value="CAH0373928.1"/>
    <property type="molecule type" value="Genomic_DNA"/>
</dbReference>
<dbReference type="OrthoDB" id="441129at2759"/>
<feature type="coiled-coil region" evidence="1">
    <location>
        <begin position="261"/>
        <end position="360"/>
    </location>
</feature>
<evidence type="ECO:0000256" key="1">
    <source>
        <dbReference type="SAM" id="Coils"/>
    </source>
</evidence>
<keyword evidence="1" id="KW-0175">Coiled coil</keyword>
<gene>
    <name evidence="2" type="ORF">PECAL_4P11770</name>
</gene>
<reference evidence="2" key="1">
    <citation type="submission" date="2021-11" db="EMBL/GenBank/DDBJ databases">
        <authorList>
            <consortium name="Genoscope - CEA"/>
            <person name="William W."/>
        </authorList>
    </citation>
    <scope>NUCLEOTIDE SEQUENCE</scope>
</reference>
<evidence type="ECO:0008006" key="4">
    <source>
        <dbReference type="Google" id="ProtNLM"/>
    </source>
</evidence>
<evidence type="ECO:0000313" key="3">
    <source>
        <dbReference type="Proteomes" id="UP000789595"/>
    </source>
</evidence>
<dbReference type="PANTHER" id="PTHR14845">
    <property type="entry name" value="COILED-COIL DOMAIN-CONTAINING 166"/>
    <property type="match status" value="1"/>
</dbReference>
<keyword evidence="3" id="KW-1185">Reference proteome</keyword>
<evidence type="ECO:0000313" key="2">
    <source>
        <dbReference type="EMBL" id="CAH0373928.1"/>
    </source>
</evidence>
<sequence>MDNLALPPEVLTLTHQLEAAKLEEATTQLEACRRENELLKGRLEKSERDTHEFVAFFQREVGGKDTLLKKAQKRVEELELLREKENKEHDKKFRERERELTTELNDLKESSSKEITFLKDDLRRFKNFKNARDELEDEKNEFARKLRQSIEERQEERDATERARILEKGALQKDYERRSKEIRKEARREMARGLDADTLKVVAQNKSLSEELHFQREMSEDLKHKESKWKALATEARRDVELLRESEKERAAIAVRKTKEAKAREERITALESQLKELRKSTQAETSKLRRNLENALEEQTLDAAGLRQMVRIKQKELSKLRKAAETVLEQRTEVEQFFLDALERVKAEVTAKREAAYAKDVQAYRTSMRTASNDPSGTATFPKIRALQAGKDVSRFGLVETEPPKRYEGRVQLSDLTAEDREHVLRLLFAKINAVHGSVQPRPEHTMAADGTFLTTPMVALPSAPPPPT</sequence>
<feature type="coiled-coil region" evidence="1">
    <location>
        <begin position="15"/>
        <end position="163"/>
    </location>
</feature>
<dbReference type="PANTHER" id="PTHR14845:SF0">
    <property type="entry name" value="DUF4515 DOMAIN-CONTAINING PROTEIN"/>
    <property type="match status" value="1"/>
</dbReference>
<accession>A0A8J2SK94</accession>
<organism evidence="2 3">
    <name type="scientific">Pelagomonas calceolata</name>
    <dbReference type="NCBI Taxonomy" id="35677"/>
    <lineage>
        <taxon>Eukaryota</taxon>
        <taxon>Sar</taxon>
        <taxon>Stramenopiles</taxon>
        <taxon>Ochrophyta</taxon>
        <taxon>Pelagophyceae</taxon>
        <taxon>Pelagomonadales</taxon>
        <taxon>Pelagomonadaceae</taxon>
        <taxon>Pelagomonas</taxon>
    </lineage>
</organism>